<reference evidence="14" key="1">
    <citation type="submission" date="2017-02" db="UniProtKB">
        <authorList>
            <consortium name="WormBaseParasite"/>
        </authorList>
    </citation>
    <scope>IDENTIFICATION</scope>
</reference>
<protein>
    <submittedName>
        <fullName evidence="14">RING-CH-type domain-containing protein</fullName>
    </submittedName>
</protein>
<evidence type="ECO:0000256" key="10">
    <source>
        <dbReference type="SAM" id="MobiDB-lite"/>
    </source>
</evidence>
<dbReference type="GO" id="GO:0016567">
    <property type="term" value="P:protein ubiquitination"/>
    <property type="evidence" value="ECO:0007669"/>
    <property type="project" value="TreeGrafter"/>
</dbReference>
<dbReference type="Proteomes" id="UP000046392">
    <property type="component" value="Unplaced"/>
</dbReference>
<evidence type="ECO:0000259" key="12">
    <source>
        <dbReference type="PROSITE" id="PS51292"/>
    </source>
</evidence>
<accession>A0A0N5CF80</accession>
<evidence type="ECO:0000256" key="4">
    <source>
        <dbReference type="ARBA" id="ARBA00022723"/>
    </source>
</evidence>
<name>A0A0N5CF80_STREA</name>
<keyword evidence="7" id="KW-0862">Zinc</keyword>
<evidence type="ECO:0000256" key="11">
    <source>
        <dbReference type="SAM" id="Phobius"/>
    </source>
</evidence>
<dbReference type="SUPFAM" id="SSF57850">
    <property type="entry name" value="RING/U-box"/>
    <property type="match status" value="1"/>
</dbReference>
<feature type="transmembrane region" description="Helical" evidence="11">
    <location>
        <begin position="153"/>
        <end position="174"/>
    </location>
</feature>
<evidence type="ECO:0000313" key="13">
    <source>
        <dbReference type="Proteomes" id="UP000046392"/>
    </source>
</evidence>
<evidence type="ECO:0000256" key="8">
    <source>
        <dbReference type="ARBA" id="ARBA00022989"/>
    </source>
</evidence>
<keyword evidence="8 11" id="KW-1133">Transmembrane helix</keyword>
<dbReference type="AlphaFoldDB" id="A0A0N5CF80"/>
<keyword evidence="13" id="KW-1185">Reference proteome</keyword>
<keyword evidence="3 11" id="KW-0812">Transmembrane</keyword>
<dbReference type="GO" id="GO:0004842">
    <property type="term" value="F:ubiquitin-protein transferase activity"/>
    <property type="evidence" value="ECO:0007669"/>
    <property type="project" value="TreeGrafter"/>
</dbReference>
<feature type="domain" description="RING-CH-type" evidence="12">
    <location>
        <begin position="75"/>
        <end position="133"/>
    </location>
</feature>
<dbReference type="GO" id="GO:0016020">
    <property type="term" value="C:membrane"/>
    <property type="evidence" value="ECO:0007669"/>
    <property type="project" value="UniProtKB-SubCell"/>
</dbReference>
<feature type="region of interest" description="Disordered" evidence="10">
    <location>
        <begin position="1"/>
        <end position="32"/>
    </location>
</feature>
<evidence type="ECO:0000256" key="3">
    <source>
        <dbReference type="ARBA" id="ARBA00022692"/>
    </source>
</evidence>
<keyword evidence="6" id="KW-0833">Ubl conjugation pathway</keyword>
<proteinExistence type="predicted"/>
<sequence>MKSQSFDRLNSSAPPYVDLTKEKKHGKKDNPEKYFLNEEKEEILEINEKSSNGCTNDKIIQKNINNCNNGICNDLLEDNEEMCRICHSETGILISPCICQGSMGFIHDDCLMEWIKTSGKRICELCGTKYEAKKEIVWNIMAWSKPSIGGIEYFKVILLSLNILLLQNSLFILNDRKFIKRIFKEKLLPRYHDIPPILILFMTIFMLFKLSQYFIYAIKKYLEKQKIYKFINVKRNETSNNYL</sequence>
<evidence type="ECO:0000256" key="6">
    <source>
        <dbReference type="ARBA" id="ARBA00022786"/>
    </source>
</evidence>
<feature type="compositionally biased region" description="Polar residues" evidence="10">
    <location>
        <begin position="1"/>
        <end position="13"/>
    </location>
</feature>
<feature type="transmembrane region" description="Helical" evidence="11">
    <location>
        <begin position="194"/>
        <end position="216"/>
    </location>
</feature>
<organism evidence="13 14">
    <name type="scientific">Strongyloides papillosus</name>
    <name type="common">Intestinal threadworm</name>
    <dbReference type="NCBI Taxonomy" id="174720"/>
    <lineage>
        <taxon>Eukaryota</taxon>
        <taxon>Metazoa</taxon>
        <taxon>Ecdysozoa</taxon>
        <taxon>Nematoda</taxon>
        <taxon>Chromadorea</taxon>
        <taxon>Rhabditida</taxon>
        <taxon>Tylenchina</taxon>
        <taxon>Panagrolaimomorpha</taxon>
        <taxon>Strongyloidoidea</taxon>
        <taxon>Strongyloididae</taxon>
        <taxon>Strongyloides</taxon>
    </lineage>
</organism>
<keyword evidence="9 11" id="KW-0472">Membrane</keyword>
<dbReference type="Gene3D" id="3.30.40.10">
    <property type="entry name" value="Zinc/RING finger domain, C3HC4 (zinc finger)"/>
    <property type="match status" value="1"/>
</dbReference>
<dbReference type="PANTHER" id="PTHR46065:SF3">
    <property type="entry name" value="FI20425P1"/>
    <property type="match status" value="1"/>
</dbReference>
<dbReference type="SMART" id="SM00744">
    <property type="entry name" value="RINGv"/>
    <property type="match status" value="1"/>
</dbReference>
<dbReference type="InterPro" id="IPR013083">
    <property type="entry name" value="Znf_RING/FYVE/PHD"/>
</dbReference>
<keyword evidence="2" id="KW-0808">Transferase</keyword>
<evidence type="ECO:0000256" key="9">
    <source>
        <dbReference type="ARBA" id="ARBA00023136"/>
    </source>
</evidence>
<evidence type="ECO:0000256" key="5">
    <source>
        <dbReference type="ARBA" id="ARBA00022771"/>
    </source>
</evidence>
<dbReference type="GO" id="GO:0008270">
    <property type="term" value="F:zinc ion binding"/>
    <property type="evidence" value="ECO:0007669"/>
    <property type="project" value="UniProtKB-KW"/>
</dbReference>
<dbReference type="WBParaSite" id="SPAL_0001651800.1">
    <property type="protein sequence ID" value="SPAL_0001651800.1"/>
    <property type="gene ID" value="SPAL_0001651800"/>
</dbReference>
<comment type="subcellular location">
    <subcellularLocation>
        <location evidence="1">Membrane</location>
        <topology evidence="1">Multi-pass membrane protein</topology>
    </subcellularLocation>
</comment>
<dbReference type="PROSITE" id="PS51292">
    <property type="entry name" value="ZF_RING_CH"/>
    <property type="match status" value="1"/>
</dbReference>
<evidence type="ECO:0000256" key="2">
    <source>
        <dbReference type="ARBA" id="ARBA00022679"/>
    </source>
</evidence>
<evidence type="ECO:0000313" key="14">
    <source>
        <dbReference type="WBParaSite" id="SPAL_0001651800.1"/>
    </source>
</evidence>
<keyword evidence="4" id="KW-0479">Metal-binding</keyword>
<dbReference type="PANTHER" id="PTHR46065">
    <property type="entry name" value="E3 UBIQUITIN-PROTEIN LIGASE MARCH 2/3 FAMILY MEMBER"/>
    <property type="match status" value="1"/>
</dbReference>
<dbReference type="STRING" id="174720.A0A0N5CF80"/>
<evidence type="ECO:0000256" key="1">
    <source>
        <dbReference type="ARBA" id="ARBA00004141"/>
    </source>
</evidence>
<dbReference type="InterPro" id="IPR011016">
    <property type="entry name" value="Znf_RING-CH"/>
</dbReference>
<dbReference type="Pfam" id="PF12906">
    <property type="entry name" value="RINGv"/>
    <property type="match status" value="1"/>
</dbReference>
<keyword evidence="5" id="KW-0863">Zinc-finger</keyword>
<evidence type="ECO:0000256" key="7">
    <source>
        <dbReference type="ARBA" id="ARBA00022833"/>
    </source>
</evidence>